<evidence type="ECO:0008006" key="9">
    <source>
        <dbReference type="Google" id="ProtNLM"/>
    </source>
</evidence>
<dbReference type="EMBL" id="CP042189">
    <property type="protein sequence ID" value="QDS70604.1"/>
    <property type="molecule type" value="Genomic_DNA"/>
</dbReference>
<evidence type="ECO:0000256" key="2">
    <source>
        <dbReference type="ARBA" id="ARBA00022692"/>
    </source>
</evidence>
<dbReference type="PROSITE" id="PS51257">
    <property type="entry name" value="PROKAR_LIPOPROTEIN"/>
    <property type="match status" value="1"/>
</dbReference>
<protein>
    <recommendedName>
        <fullName evidence="9">Nodulin-like domain-containing protein</fullName>
    </recommendedName>
</protein>
<dbReference type="STRING" id="50376.A0A517L4R3"/>
<dbReference type="GO" id="GO:0000329">
    <property type="term" value="C:fungal-type vacuole membrane"/>
    <property type="evidence" value="ECO:0007669"/>
    <property type="project" value="TreeGrafter"/>
</dbReference>
<gene>
    <name evidence="7" type="ORF">FKW77_000345</name>
</gene>
<dbReference type="InterPro" id="IPR036259">
    <property type="entry name" value="MFS_trans_sf"/>
</dbReference>
<feature type="transmembrane region" description="Helical" evidence="6">
    <location>
        <begin position="12"/>
        <end position="30"/>
    </location>
</feature>
<feature type="region of interest" description="Disordered" evidence="5">
    <location>
        <begin position="262"/>
        <end position="291"/>
    </location>
</feature>
<keyword evidence="2 6" id="KW-0812">Transmembrane</keyword>
<feature type="transmembrane region" description="Helical" evidence="6">
    <location>
        <begin position="172"/>
        <end position="193"/>
    </location>
</feature>
<dbReference type="SUPFAM" id="SSF103473">
    <property type="entry name" value="MFS general substrate transporter"/>
    <property type="match status" value="1"/>
</dbReference>
<keyword evidence="3 6" id="KW-1133">Transmembrane helix</keyword>
<comment type="subcellular location">
    <subcellularLocation>
        <location evidence="1">Membrane</location>
        <topology evidence="1">Multi-pass membrane protein</topology>
    </subcellularLocation>
</comment>
<dbReference type="PANTHER" id="PTHR21576:SF158">
    <property type="entry name" value="RIBOSOMAL RNA-PROCESSING PROTEIN 12-LIKE CONSERVED DOMAIN-CONTAINING PROTEIN"/>
    <property type="match status" value="1"/>
</dbReference>
<feature type="transmembrane region" description="Helical" evidence="6">
    <location>
        <begin position="496"/>
        <end position="515"/>
    </location>
</feature>
<reference evidence="7 8" key="1">
    <citation type="submission" date="2019-07" db="EMBL/GenBank/DDBJ databases">
        <title>Finished genome of Venturia effusa.</title>
        <authorList>
            <person name="Young C.A."/>
            <person name="Cox M.P."/>
            <person name="Ganley A.R.D."/>
            <person name="David W.J."/>
        </authorList>
    </citation>
    <scope>NUCLEOTIDE SEQUENCE [LARGE SCALE GENOMIC DNA]</scope>
    <source>
        <strain evidence="8">albino</strain>
    </source>
</reference>
<sequence>MDESKHRRARYIAVGASTAISLACGTNYAYSAWAPQFAERMQLSATQSNLIGTMGNMGMYASGIPLGYVVDSKGPHPGVLLGSIALGAGYFLIKRAYDGGPGSISIGLLCFSSFLTGLGSCAAFQASIKTCALNWPLHRGTATAFPVAAFGLSAFFFTALSGLAFGDDTSDYLLLLAAGTFVLTFFSLFFITIPHAEAYHALTTSEDHHSAGRPRRDSNPLHQVWQTKPLHPHSREEPTSAIEEVEPPSALESRMDSEVSSLLSSSSSSSGPGDIISEDETDKPRGSSHRHHSRRIDISAFQLLKRSEFYVLWIMLGILTGIGLMTINNIGNDAQALWYAYDPKVDQAFITNRQLMHVSIISCMSFVGRFVSGIGSDFLVKQMKMSRFWCLVCSSLIFILAQVAGLNISNPNFLWAVSGLSGLGYGALFGVYPALVVDAFGVSGLSVNWGFMTLAPVLWGNIFNLAYGSIFDKHSTTVPGGSLLCKDGLECYKDAYRITFVASVVGIFVCLYSVWHEKRAKAKEEEFLNDHTA</sequence>
<dbReference type="Pfam" id="PF07690">
    <property type="entry name" value="MFS_1"/>
    <property type="match status" value="1"/>
</dbReference>
<evidence type="ECO:0000256" key="4">
    <source>
        <dbReference type="ARBA" id="ARBA00023136"/>
    </source>
</evidence>
<name>A0A517L4R3_9PEZI</name>
<dbReference type="Gene3D" id="1.20.1250.20">
    <property type="entry name" value="MFS general substrate transporter like domains"/>
    <property type="match status" value="1"/>
</dbReference>
<feature type="transmembrane region" description="Helical" evidence="6">
    <location>
        <begin position="449"/>
        <end position="470"/>
    </location>
</feature>
<keyword evidence="8" id="KW-1185">Reference proteome</keyword>
<evidence type="ECO:0000256" key="5">
    <source>
        <dbReference type="SAM" id="MobiDB-lite"/>
    </source>
</evidence>
<dbReference type="OrthoDB" id="410267at2759"/>
<evidence type="ECO:0000313" key="8">
    <source>
        <dbReference type="Proteomes" id="UP000316270"/>
    </source>
</evidence>
<feature type="region of interest" description="Disordered" evidence="5">
    <location>
        <begin position="229"/>
        <end position="250"/>
    </location>
</feature>
<dbReference type="AlphaFoldDB" id="A0A517L4R3"/>
<feature type="transmembrane region" description="Helical" evidence="6">
    <location>
        <begin position="77"/>
        <end position="97"/>
    </location>
</feature>
<dbReference type="Proteomes" id="UP000316270">
    <property type="component" value="Chromosome 5"/>
</dbReference>
<feature type="transmembrane region" description="Helical" evidence="6">
    <location>
        <begin position="388"/>
        <end position="408"/>
    </location>
</feature>
<keyword evidence="4 6" id="KW-0472">Membrane</keyword>
<proteinExistence type="predicted"/>
<evidence type="ECO:0000256" key="3">
    <source>
        <dbReference type="ARBA" id="ARBA00022989"/>
    </source>
</evidence>
<evidence type="ECO:0000256" key="1">
    <source>
        <dbReference type="ARBA" id="ARBA00004141"/>
    </source>
</evidence>
<dbReference type="InterPro" id="IPR011701">
    <property type="entry name" value="MFS"/>
</dbReference>
<feature type="transmembrane region" description="Helical" evidence="6">
    <location>
        <begin position="414"/>
        <end position="437"/>
    </location>
</feature>
<accession>A0A517L4R3</accession>
<organism evidence="7 8">
    <name type="scientific">Venturia effusa</name>
    <dbReference type="NCBI Taxonomy" id="50376"/>
    <lineage>
        <taxon>Eukaryota</taxon>
        <taxon>Fungi</taxon>
        <taxon>Dikarya</taxon>
        <taxon>Ascomycota</taxon>
        <taxon>Pezizomycotina</taxon>
        <taxon>Dothideomycetes</taxon>
        <taxon>Pleosporomycetidae</taxon>
        <taxon>Venturiales</taxon>
        <taxon>Venturiaceae</taxon>
        <taxon>Venturia</taxon>
    </lineage>
</organism>
<evidence type="ECO:0000256" key="6">
    <source>
        <dbReference type="SAM" id="Phobius"/>
    </source>
</evidence>
<feature type="transmembrane region" description="Helical" evidence="6">
    <location>
        <begin position="309"/>
        <end position="327"/>
    </location>
</feature>
<feature type="transmembrane region" description="Helical" evidence="6">
    <location>
        <begin position="103"/>
        <end position="124"/>
    </location>
</feature>
<feature type="transmembrane region" description="Helical" evidence="6">
    <location>
        <begin position="145"/>
        <end position="166"/>
    </location>
</feature>
<dbReference type="PANTHER" id="PTHR21576">
    <property type="entry name" value="UNCHARACTERIZED NODULIN-LIKE PROTEIN"/>
    <property type="match status" value="1"/>
</dbReference>
<evidence type="ECO:0000313" key="7">
    <source>
        <dbReference type="EMBL" id="QDS70604.1"/>
    </source>
</evidence>
<dbReference type="GO" id="GO:0022857">
    <property type="term" value="F:transmembrane transporter activity"/>
    <property type="evidence" value="ECO:0007669"/>
    <property type="project" value="InterPro"/>
</dbReference>